<gene>
    <name evidence="2" type="ORF">E1N52_02370</name>
</gene>
<dbReference type="InterPro" id="IPR007055">
    <property type="entry name" value="BON_dom"/>
</dbReference>
<dbReference type="Pfam" id="PF04972">
    <property type="entry name" value="BON"/>
    <property type="match status" value="1"/>
</dbReference>
<dbReference type="EMBL" id="SMOD01000002">
    <property type="protein sequence ID" value="TDG10223.1"/>
    <property type="molecule type" value="Genomic_DNA"/>
</dbReference>
<accession>A0A4V2ZWL2</accession>
<protein>
    <submittedName>
        <fullName evidence="2">BON domain-containing protein</fullName>
    </submittedName>
</protein>
<evidence type="ECO:0000313" key="3">
    <source>
        <dbReference type="Proteomes" id="UP000295606"/>
    </source>
</evidence>
<feature type="domain" description="BON" evidence="1">
    <location>
        <begin position="114"/>
        <end position="184"/>
    </location>
</feature>
<dbReference type="Proteomes" id="UP000295606">
    <property type="component" value="Unassembled WGS sequence"/>
</dbReference>
<evidence type="ECO:0000313" key="2">
    <source>
        <dbReference type="EMBL" id="TDG10223.1"/>
    </source>
</evidence>
<reference evidence="2 3" key="1">
    <citation type="submission" date="2019-03" db="EMBL/GenBank/DDBJ databases">
        <title>Paraburkholderia sp. isolated from native Mimosa gymnas in Guartela State Park, Brazil.</title>
        <authorList>
            <person name="Paulitsch F."/>
            <person name="Hungria M."/>
            <person name="Delamuta J.R.M."/>
            <person name="Ribeiro R.A."/>
            <person name="Dall'Agnol R."/>
            <person name="Silva J.S.B."/>
        </authorList>
    </citation>
    <scope>NUCLEOTIDE SEQUENCE [LARGE SCALE GENOMIC DNA]</scope>
    <source>
        <strain evidence="2 3">CNPSo 3008</strain>
    </source>
</reference>
<proteinExistence type="predicted"/>
<dbReference type="OrthoDB" id="9113103at2"/>
<sequence length="187" mass="19919">MRFLETAPLPVCPRKACGKENRQISVHPRNPSYVFERTSMTGGVASARIHLDFVSPNHGGATMKIQNVMTGCLALLFSSMVFAQNAVESSGMVGAEANGDTVQKASSKSSAREANRQFARTVQRAIYKDRALGEADIIVFANAGTGRVVLVGLINDPTQERTAVDAARQVAGVTGVTSKLSLHEEGN</sequence>
<organism evidence="2 3">
    <name type="scientific">Paraburkholderia guartelaensis</name>
    <dbReference type="NCBI Taxonomy" id="2546446"/>
    <lineage>
        <taxon>Bacteria</taxon>
        <taxon>Pseudomonadati</taxon>
        <taxon>Pseudomonadota</taxon>
        <taxon>Betaproteobacteria</taxon>
        <taxon>Burkholderiales</taxon>
        <taxon>Burkholderiaceae</taxon>
        <taxon>Paraburkholderia</taxon>
    </lineage>
</organism>
<evidence type="ECO:0000259" key="1">
    <source>
        <dbReference type="PROSITE" id="PS50914"/>
    </source>
</evidence>
<dbReference type="Gene3D" id="3.30.1340.30">
    <property type="match status" value="1"/>
</dbReference>
<comment type="caution">
    <text evidence="2">The sequence shown here is derived from an EMBL/GenBank/DDBJ whole genome shotgun (WGS) entry which is preliminary data.</text>
</comment>
<dbReference type="AlphaFoldDB" id="A0A4V2ZWL2"/>
<dbReference type="PROSITE" id="PS50914">
    <property type="entry name" value="BON"/>
    <property type="match status" value="1"/>
</dbReference>
<name>A0A4V2ZWL2_9BURK</name>